<proteinExistence type="predicted"/>
<protein>
    <submittedName>
        <fullName evidence="2">E-beta-farnesene synthase</fullName>
    </submittedName>
</protein>
<feature type="compositionally biased region" description="Polar residues" evidence="1">
    <location>
        <begin position="349"/>
        <end position="359"/>
    </location>
</feature>
<feature type="compositionally biased region" description="Basic and acidic residues" evidence="1">
    <location>
        <begin position="239"/>
        <end position="256"/>
    </location>
</feature>
<sequence>MSEARRRAYAIDCGIWYSVVSSKMNQLYSFTCEQVVCQSTLLSGLPKPPCSGLVKRLTAVCPNPSRRAFTASANVLTIYIQQFWNTLVQDAKTVVYNFQLNEQWFTLNADLLHKALEITLVDSTHPFESPPAREQCLTGKTSSNDKPRYYVLQILWGIVTRTNVDYDELLWEEHNIHTRSVSHVHVTGDDFLLGNLKFVPKGENDEVFGQPIPQELITEAIQKSPYYQQYLEMAARKPTAKEGGKKKTASKADKPKKPIPAKQPTLVKQTKHVKEKTSKPSPSKKIHKGKVIKVRKGKRSDHLVNKEDEESQLAFEPQVKDDEYNLQRGIQMSLESFQAPVSGVADDTSTNVVCDTSSPADVKTSADTKKSNKRTVELDKGQAGLVPGKSSESRPPPERVHMEEDYTGLNPGQSHVVLTRPNLEPMHKDFIATVYPQVHESLKLCLPSSL</sequence>
<feature type="compositionally biased region" description="Basic and acidic residues" evidence="1">
    <location>
        <begin position="391"/>
        <end position="404"/>
    </location>
</feature>
<feature type="compositionally biased region" description="Basic residues" evidence="1">
    <location>
        <begin position="282"/>
        <end position="299"/>
    </location>
</feature>
<dbReference type="EMBL" id="BKCJ010001863">
    <property type="protein sequence ID" value="GEU44559.1"/>
    <property type="molecule type" value="Genomic_DNA"/>
</dbReference>
<evidence type="ECO:0000256" key="1">
    <source>
        <dbReference type="SAM" id="MobiDB-lite"/>
    </source>
</evidence>
<gene>
    <name evidence="2" type="ORF">Tci_016537</name>
</gene>
<organism evidence="2">
    <name type="scientific">Tanacetum cinerariifolium</name>
    <name type="common">Dalmatian daisy</name>
    <name type="synonym">Chrysanthemum cinerariifolium</name>
    <dbReference type="NCBI Taxonomy" id="118510"/>
    <lineage>
        <taxon>Eukaryota</taxon>
        <taxon>Viridiplantae</taxon>
        <taxon>Streptophyta</taxon>
        <taxon>Embryophyta</taxon>
        <taxon>Tracheophyta</taxon>
        <taxon>Spermatophyta</taxon>
        <taxon>Magnoliopsida</taxon>
        <taxon>eudicotyledons</taxon>
        <taxon>Gunneridae</taxon>
        <taxon>Pentapetalae</taxon>
        <taxon>asterids</taxon>
        <taxon>campanulids</taxon>
        <taxon>Asterales</taxon>
        <taxon>Asteraceae</taxon>
        <taxon>Asteroideae</taxon>
        <taxon>Anthemideae</taxon>
        <taxon>Anthemidinae</taxon>
        <taxon>Tanacetum</taxon>
    </lineage>
</organism>
<feature type="compositionally biased region" description="Basic and acidic residues" evidence="1">
    <location>
        <begin position="364"/>
        <end position="380"/>
    </location>
</feature>
<evidence type="ECO:0000313" key="2">
    <source>
        <dbReference type="EMBL" id="GEU44559.1"/>
    </source>
</evidence>
<dbReference type="AlphaFoldDB" id="A0A6L2K6D2"/>
<accession>A0A6L2K6D2</accession>
<name>A0A6L2K6D2_TANCI</name>
<feature type="region of interest" description="Disordered" evidence="1">
    <location>
        <begin position="349"/>
        <end position="412"/>
    </location>
</feature>
<comment type="caution">
    <text evidence="2">The sequence shown here is derived from an EMBL/GenBank/DDBJ whole genome shotgun (WGS) entry which is preliminary data.</text>
</comment>
<reference evidence="2" key="1">
    <citation type="journal article" date="2019" name="Sci. Rep.">
        <title>Draft genome of Tanacetum cinerariifolium, the natural source of mosquito coil.</title>
        <authorList>
            <person name="Yamashiro T."/>
            <person name="Shiraishi A."/>
            <person name="Satake H."/>
            <person name="Nakayama K."/>
        </authorList>
    </citation>
    <scope>NUCLEOTIDE SEQUENCE</scope>
</reference>
<feature type="region of interest" description="Disordered" evidence="1">
    <location>
        <begin position="236"/>
        <end position="313"/>
    </location>
</feature>